<keyword evidence="9" id="KW-1185">Reference proteome</keyword>
<feature type="domain" description="PhoU" evidence="7">
    <location>
        <begin position="345"/>
        <end position="421"/>
    </location>
</feature>
<dbReference type="InterPro" id="IPR026022">
    <property type="entry name" value="PhoU_dom"/>
</dbReference>
<dbReference type="GO" id="GO:0044341">
    <property type="term" value="P:sodium-dependent phosphate transport"/>
    <property type="evidence" value="ECO:0007669"/>
    <property type="project" value="InterPro"/>
</dbReference>
<evidence type="ECO:0000256" key="2">
    <source>
        <dbReference type="ARBA" id="ARBA00022475"/>
    </source>
</evidence>
<evidence type="ECO:0000256" key="1">
    <source>
        <dbReference type="ARBA" id="ARBA00004651"/>
    </source>
</evidence>
<dbReference type="Proteomes" id="UP000533469">
    <property type="component" value="Unassembled WGS sequence"/>
</dbReference>
<feature type="transmembrane region" description="Helical" evidence="6">
    <location>
        <begin position="194"/>
        <end position="217"/>
    </location>
</feature>
<dbReference type="InterPro" id="IPR004633">
    <property type="entry name" value="NaPi_cotrn-rel/YqeW-like"/>
</dbReference>
<evidence type="ECO:0000259" key="7">
    <source>
        <dbReference type="Pfam" id="PF01895"/>
    </source>
</evidence>
<dbReference type="AlphaFoldDB" id="A0A839Z5A9"/>
<dbReference type="GO" id="GO:0005436">
    <property type="term" value="F:sodium:phosphate symporter activity"/>
    <property type="evidence" value="ECO:0007669"/>
    <property type="project" value="InterPro"/>
</dbReference>
<evidence type="ECO:0000256" key="5">
    <source>
        <dbReference type="ARBA" id="ARBA00023136"/>
    </source>
</evidence>
<dbReference type="PANTHER" id="PTHR10010">
    <property type="entry name" value="SOLUTE CARRIER FAMILY 34 SODIUM PHOSPHATE , MEMBER 2-RELATED"/>
    <property type="match status" value="1"/>
</dbReference>
<sequence length="552" mass="58699">MSFPATLIDLAGFIALLLWGTHMVQTGVQRAFGPRLKAILGRALNGRLRAFAAGLGVTTLLQSSTATGLMVTGFAAGGLVELVPALAVMLGANVGTTLIVQVLSFDIAMAAPIAILVGVLMFRRDSSSQTHDLGRVLIGLGLMLLALGHLLDLMRDYEDAPSLRLLLGAISTAPLLDVLLAAGITWAAHSSVAVVLLVMSLAANGVVPPNAAFALVLGANLGTAINPLLEGAAGDDPVARRVPLGNLLMRLAGIAVALAALQPIGQLMVTFQPDNARAVADFHTFFNIAVALVFLPVLGPLGRLLAFLLPARAAAADPGSPLYLDPAAKETPIVALGGAAREALRIADVLETVLSDAREALRNGDRRLIVETRRRDDVIDRLNIAIKSYLTSIDPDELGPHDHLRLQQVLTFTMNLEQAGDVVDRHLLPHASKGLKRGLAYPRERQQELLALMDRLIGNLRTAASLFMTEDPRAARLLADEKVAFREAETRATLQHFERLRGSQLSAAQASALYLDLLRDMKLINSHLVSAAAYPVLERSGELLASRVARGD</sequence>
<dbReference type="NCBIfam" id="NF037997">
    <property type="entry name" value="Na_Pi_symport"/>
    <property type="match status" value="1"/>
</dbReference>
<dbReference type="InterPro" id="IPR003841">
    <property type="entry name" value="Na/Pi_transpt"/>
</dbReference>
<feature type="transmembrane region" description="Helical" evidence="6">
    <location>
        <begin position="285"/>
        <end position="309"/>
    </location>
</feature>
<keyword evidence="5 6" id="KW-0472">Membrane</keyword>
<organism evidence="8 9">
    <name type="scientific">Ancylobacter tetraedralis</name>
    <dbReference type="NCBI Taxonomy" id="217068"/>
    <lineage>
        <taxon>Bacteria</taxon>
        <taxon>Pseudomonadati</taxon>
        <taxon>Pseudomonadota</taxon>
        <taxon>Alphaproteobacteria</taxon>
        <taxon>Hyphomicrobiales</taxon>
        <taxon>Xanthobacteraceae</taxon>
        <taxon>Ancylobacter</taxon>
    </lineage>
</organism>
<proteinExistence type="predicted"/>
<evidence type="ECO:0000313" key="8">
    <source>
        <dbReference type="EMBL" id="MBB3769690.1"/>
    </source>
</evidence>
<dbReference type="EMBL" id="JACICD010000001">
    <property type="protein sequence ID" value="MBB3769690.1"/>
    <property type="molecule type" value="Genomic_DNA"/>
</dbReference>
<name>A0A839Z5A9_9HYPH</name>
<dbReference type="Pfam" id="PF01895">
    <property type="entry name" value="PhoU"/>
    <property type="match status" value="1"/>
</dbReference>
<accession>A0A839Z5A9</accession>
<dbReference type="RefSeq" id="WP_183187890.1">
    <property type="nucleotide sequence ID" value="NZ_JACICD010000001.1"/>
</dbReference>
<comment type="subcellular location">
    <subcellularLocation>
        <location evidence="1">Cell membrane</location>
        <topology evidence="1">Multi-pass membrane protein</topology>
    </subcellularLocation>
</comment>
<dbReference type="PANTHER" id="PTHR10010:SF46">
    <property type="entry name" value="SODIUM-DEPENDENT PHOSPHATE TRANSPORT PROTEIN 2B"/>
    <property type="match status" value="1"/>
</dbReference>
<dbReference type="Gene3D" id="1.20.58.220">
    <property type="entry name" value="Phosphate transport system protein phou homolog 2, domain 2"/>
    <property type="match status" value="1"/>
</dbReference>
<dbReference type="GO" id="GO:0005886">
    <property type="term" value="C:plasma membrane"/>
    <property type="evidence" value="ECO:0007669"/>
    <property type="project" value="UniProtKB-SubCell"/>
</dbReference>
<gene>
    <name evidence="8" type="ORF">FHS55_000276</name>
</gene>
<evidence type="ECO:0000256" key="6">
    <source>
        <dbReference type="SAM" id="Phobius"/>
    </source>
</evidence>
<keyword evidence="3 6" id="KW-0812">Transmembrane</keyword>
<dbReference type="SUPFAM" id="SSF109755">
    <property type="entry name" value="PhoU-like"/>
    <property type="match status" value="1"/>
</dbReference>
<reference evidence="8 9" key="1">
    <citation type="submission" date="2020-08" db="EMBL/GenBank/DDBJ databases">
        <title>Genomic Encyclopedia of Type Strains, Phase IV (KMG-IV): sequencing the most valuable type-strain genomes for metagenomic binning, comparative biology and taxonomic classification.</title>
        <authorList>
            <person name="Goeker M."/>
        </authorList>
    </citation>
    <scope>NUCLEOTIDE SEQUENCE [LARGE SCALE GENOMIC DNA]</scope>
    <source>
        <strain evidence="8 9">DSM 5895</strain>
    </source>
</reference>
<protein>
    <submittedName>
        <fullName evidence="8">Phosphate:Na+ symporter</fullName>
    </submittedName>
</protein>
<feature type="transmembrane region" description="Helical" evidence="6">
    <location>
        <begin position="165"/>
        <end position="188"/>
    </location>
</feature>
<keyword evidence="2" id="KW-1003">Cell membrane</keyword>
<keyword evidence="4 6" id="KW-1133">Transmembrane helix</keyword>
<feature type="transmembrane region" description="Helical" evidence="6">
    <location>
        <begin position="134"/>
        <end position="153"/>
    </location>
</feature>
<feature type="transmembrane region" description="Helical" evidence="6">
    <location>
        <begin position="247"/>
        <end position="265"/>
    </location>
</feature>
<dbReference type="InterPro" id="IPR038078">
    <property type="entry name" value="PhoU-like_sf"/>
</dbReference>
<evidence type="ECO:0000313" key="9">
    <source>
        <dbReference type="Proteomes" id="UP000533469"/>
    </source>
</evidence>
<dbReference type="NCBIfam" id="TIGR00704">
    <property type="entry name" value="NaPi_cotrn_rel"/>
    <property type="match status" value="1"/>
</dbReference>
<comment type="caution">
    <text evidence="8">The sequence shown here is derived from an EMBL/GenBank/DDBJ whole genome shotgun (WGS) entry which is preliminary data.</text>
</comment>
<dbReference type="Pfam" id="PF02690">
    <property type="entry name" value="Na_Pi_cotrans"/>
    <property type="match status" value="2"/>
</dbReference>
<evidence type="ECO:0000256" key="3">
    <source>
        <dbReference type="ARBA" id="ARBA00022692"/>
    </source>
</evidence>
<evidence type="ECO:0000256" key="4">
    <source>
        <dbReference type="ARBA" id="ARBA00022989"/>
    </source>
</evidence>
<feature type="transmembrane region" description="Helical" evidence="6">
    <location>
        <begin position="102"/>
        <end position="122"/>
    </location>
</feature>
<feature type="transmembrane region" description="Helical" evidence="6">
    <location>
        <begin position="69"/>
        <end position="90"/>
    </location>
</feature>